<feature type="compositionally biased region" description="Polar residues" evidence="1">
    <location>
        <begin position="273"/>
        <end position="326"/>
    </location>
</feature>
<evidence type="ECO:0008006" key="4">
    <source>
        <dbReference type="Google" id="ProtNLM"/>
    </source>
</evidence>
<name>A0ABR5BKR1_9TREE</name>
<dbReference type="EMBL" id="KN848807">
    <property type="protein sequence ID" value="KIR76228.1"/>
    <property type="molecule type" value="Genomic_DNA"/>
</dbReference>
<accession>A0ABR5BKR1</accession>
<proteinExistence type="predicted"/>
<keyword evidence="3" id="KW-1185">Reference proteome</keyword>
<reference evidence="2 3" key="1">
    <citation type="submission" date="2015-01" db="EMBL/GenBank/DDBJ databases">
        <title>The Genome Sequence of Cryptococcus gattii EJB2.</title>
        <authorList>
            <consortium name="The Broad Institute Genomics Platform"/>
            <person name="Cuomo C."/>
            <person name="Litvintseva A."/>
            <person name="Chen Y."/>
            <person name="Heitman J."/>
            <person name="Sun S."/>
            <person name="Springer D."/>
            <person name="Dromer F."/>
            <person name="Young S."/>
            <person name="Zeng Q."/>
            <person name="Gargeya S."/>
            <person name="Abouelleil A."/>
            <person name="Alvarado L."/>
            <person name="Chapman S.B."/>
            <person name="Gainer-Dewar J."/>
            <person name="Goldberg J."/>
            <person name="Griggs A."/>
            <person name="Gujja S."/>
            <person name="Hansen M."/>
            <person name="Howarth C."/>
            <person name="Imamovic A."/>
            <person name="Larimer J."/>
            <person name="Murphy C."/>
            <person name="Naylor J."/>
            <person name="Pearson M."/>
            <person name="Priest M."/>
            <person name="Roberts A."/>
            <person name="Saif S."/>
            <person name="Shea T."/>
            <person name="Sykes S."/>
            <person name="Wortman J."/>
            <person name="Nusbaum C."/>
            <person name="Birren B."/>
        </authorList>
    </citation>
    <scope>NUCLEOTIDE SEQUENCE [LARGE SCALE GENOMIC DNA]</scope>
    <source>
        <strain evidence="2 3">EJB2</strain>
    </source>
</reference>
<gene>
    <name evidence="2" type="ORF">I306_06762</name>
</gene>
<sequence>MVAAGGPDNSISVSPKPSRLTIEQNLKMEVQAANHHSSPPMIFCRWDFCGQAFATYIEWETHFAVEHIAYEKAQDLSGRKRKQRSDGHWEIMENEFSLRHKDHLPADLNHTQGTGDTTLTTHTLSLPVPPPFDTDLPMSMPTHVILPPRSSPEVDSHDNANQSHEDEFLVPATEHDAHIAQLHTEHKDSQGANDSQNSALMTGASSDPRLRATPSPPGAVSLFISPPSSGQSPFPLAQVAPTQISPSHPSYILLPESSGSDMAGKDSGHSFGKTFTSSFQGNSDGPSSSAESRQGHPSSGQPTKTPTSSAESAHNQLASDSPNRRISLTFGSAKVLDKAEQREIAAVQDKGMGKGGVKFGFGQSK</sequence>
<evidence type="ECO:0000313" key="3">
    <source>
        <dbReference type="Proteomes" id="UP000054272"/>
    </source>
</evidence>
<evidence type="ECO:0000256" key="1">
    <source>
        <dbReference type="SAM" id="MobiDB-lite"/>
    </source>
</evidence>
<protein>
    <recommendedName>
        <fullName evidence="4">C2H2-type domain-containing protein</fullName>
    </recommendedName>
</protein>
<organism evidence="2 3">
    <name type="scientific">Cryptococcus gattii EJB2</name>
    <dbReference type="NCBI Taxonomy" id="1296103"/>
    <lineage>
        <taxon>Eukaryota</taxon>
        <taxon>Fungi</taxon>
        <taxon>Dikarya</taxon>
        <taxon>Basidiomycota</taxon>
        <taxon>Agaricomycotina</taxon>
        <taxon>Tremellomycetes</taxon>
        <taxon>Tremellales</taxon>
        <taxon>Cryptococcaceae</taxon>
        <taxon>Cryptococcus</taxon>
        <taxon>Cryptococcus gattii species complex</taxon>
    </lineage>
</organism>
<feature type="region of interest" description="Disordered" evidence="1">
    <location>
        <begin position="185"/>
        <end position="326"/>
    </location>
</feature>
<evidence type="ECO:0000313" key="2">
    <source>
        <dbReference type="EMBL" id="KIR76228.1"/>
    </source>
</evidence>
<feature type="compositionally biased region" description="Polar residues" evidence="1">
    <location>
        <begin position="190"/>
        <end position="205"/>
    </location>
</feature>
<dbReference type="Proteomes" id="UP000054272">
    <property type="component" value="Unassembled WGS sequence"/>
</dbReference>